<dbReference type="InterPro" id="IPR001211">
    <property type="entry name" value="PLA2"/>
</dbReference>
<protein>
    <recommendedName>
        <fullName evidence="7">Phospholipase A2</fullName>
        <ecNumber evidence="7">3.1.1.4</ecNumber>
    </recommendedName>
</protein>
<reference evidence="9 10" key="1">
    <citation type="submission" date="2020-06" db="EMBL/GenBank/DDBJ databases">
        <authorList>
            <person name="Li R."/>
            <person name="Bekaert M."/>
        </authorList>
    </citation>
    <scope>NUCLEOTIDE SEQUENCE [LARGE SCALE GENOMIC DNA]</scope>
    <source>
        <strain evidence="10">wild</strain>
    </source>
</reference>
<dbReference type="GO" id="GO:0005543">
    <property type="term" value="F:phospholipid binding"/>
    <property type="evidence" value="ECO:0007669"/>
    <property type="project" value="TreeGrafter"/>
</dbReference>
<dbReference type="Proteomes" id="UP000507470">
    <property type="component" value="Unassembled WGS sequence"/>
</dbReference>
<name>A0A6J8F4N2_MYTCO</name>
<organism evidence="9 10">
    <name type="scientific">Mytilus coruscus</name>
    <name type="common">Sea mussel</name>
    <dbReference type="NCBI Taxonomy" id="42192"/>
    <lineage>
        <taxon>Eukaryota</taxon>
        <taxon>Metazoa</taxon>
        <taxon>Spiralia</taxon>
        <taxon>Lophotrochozoa</taxon>
        <taxon>Mollusca</taxon>
        <taxon>Bivalvia</taxon>
        <taxon>Autobranchia</taxon>
        <taxon>Pteriomorphia</taxon>
        <taxon>Mytilida</taxon>
        <taxon>Mytiloidea</taxon>
        <taxon>Mytilidae</taxon>
        <taxon>Mytilinae</taxon>
        <taxon>Mytilus</taxon>
    </lineage>
</organism>
<dbReference type="GO" id="GO:0016042">
    <property type="term" value="P:lipid catabolic process"/>
    <property type="evidence" value="ECO:0007669"/>
    <property type="project" value="InterPro"/>
</dbReference>
<dbReference type="GO" id="GO:0005509">
    <property type="term" value="F:calcium ion binding"/>
    <property type="evidence" value="ECO:0007669"/>
    <property type="project" value="InterPro"/>
</dbReference>
<dbReference type="EMBL" id="CACVKT020010438">
    <property type="protein sequence ID" value="CAC5426656.1"/>
    <property type="molecule type" value="Genomic_DNA"/>
</dbReference>
<accession>A0A6J8F4N2</accession>
<comment type="similarity">
    <text evidence="6">Belongs to the phospholipase A2 family.</text>
</comment>
<evidence type="ECO:0000256" key="3">
    <source>
        <dbReference type="ARBA" id="ARBA00023157"/>
    </source>
</evidence>
<feature type="disulfide bond" evidence="5">
    <location>
        <begin position="57"/>
        <end position="73"/>
    </location>
</feature>
<dbReference type="OrthoDB" id="6065025at2759"/>
<gene>
    <name evidence="9" type="ORF">MCOR_58344</name>
</gene>
<dbReference type="PROSITE" id="PS00118">
    <property type="entry name" value="PA2_HIS"/>
    <property type="match status" value="1"/>
</dbReference>
<dbReference type="PANTHER" id="PTHR11716:SF51">
    <property type="entry name" value="PHOSPHOLIPASE A2"/>
    <property type="match status" value="1"/>
</dbReference>
<dbReference type="InterPro" id="IPR016090">
    <property type="entry name" value="PLA2-like_dom"/>
</dbReference>
<keyword evidence="10" id="KW-1185">Reference proteome</keyword>
<keyword evidence="7 9" id="KW-0378">Hydrolase</keyword>
<dbReference type="InterPro" id="IPR036444">
    <property type="entry name" value="PLipase_A2_dom_sf"/>
</dbReference>
<dbReference type="PRINTS" id="PR00389">
    <property type="entry name" value="PHPHLIPASEA2"/>
</dbReference>
<evidence type="ECO:0000256" key="5">
    <source>
        <dbReference type="PIRSR" id="PIRSR601211-3"/>
    </source>
</evidence>
<dbReference type="CDD" id="cd00125">
    <property type="entry name" value="PLA2c"/>
    <property type="match status" value="1"/>
</dbReference>
<evidence type="ECO:0000313" key="10">
    <source>
        <dbReference type="Proteomes" id="UP000507470"/>
    </source>
</evidence>
<dbReference type="Pfam" id="PF00068">
    <property type="entry name" value="Phospholip_A2_1"/>
    <property type="match status" value="1"/>
</dbReference>
<dbReference type="AlphaFoldDB" id="A0A6J8F4N2"/>
<sequence length="181" mass="21025">MYLFQKKFIILIVCSLLNNYGFAVKQRTKRNLLAMSDMISFTTGRYGLDFNKYGHFCGKGGKGQIMDSIDWCCNLHDNCYGRLQNYGCRHVLLSKYDWTLVNYQIVCPYVTTLKASTIPKKPKSTSDGIQEGWYISNKTVNIFTNIVHIIDGIYTKFYTHHLPKIIMQHSSLIFHYVMVFC</sequence>
<comment type="subcellular location">
    <subcellularLocation>
        <location evidence="1 7">Secreted</location>
    </subcellularLocation>
</comment>
<proteinExistence type="inferred from homology"/>
<dbReference type="EC" id="3.1.1.4" evidence="7"/>
<keyword evidence="7" id="KW-0443">Lipid metabolism</keyword>
<comment type="catalytic activity">
    <reaction evidence="7">
        <text>a 1,2-diacyl-sn-glycero-3-phosphocholine + H2O = a 1-acyl-sn-glycero-3-phosphocholine + a fatty acid + H(+)</text>
        <dbReference type="Rhea" id="RHEA:15801"/>
        <dbReference type="ChEBI" id="CHEBI:15377"/>
        <dbReference type="ChEBI" id="CHEBI:15378"/>
        <dbReference type="ChEBI" id="CHEBI:28868"/>
        <dbReference type="ChEBI" id="CHEBI:57643"/>
        <dbReference type="ChEBI" id="CHEBI:58168"/>
        <dbReference type="EC" id="3.1.1.4"/>
    </reaction>
</comment>
<feature type="binding site" evidence="4">
    <location>
        <position position="56"/>
    </location>
    <ligand>
        <name>Ca(2+)</name>
        <dbReference type="ChEBI" id="CHEBI:29108"/>
    </ligand>
</feature>
<dbReference type="SMART" id="SM00085">
    <property type="entry name" value="PA2c"/>
    <property type="match status" value="1"/>
</dbReference>
<evidence type="ECO:0000256" key="4">
    <source>
        <dbReference type="PIRSR" id="PIRSR601211-2"/>
    </source>
</evidence>
<evidence type="ECO:0000256" key="6">
    <source>
        <dbReference type="RuleBase" id="RU003654"/>
    </source>
</evidence>
<keyword evidence="4" id="KW-0479">Metal-binding</keyword>
<feature type="binding site" evidence="4">
    <location>
        <position position="58"/>
    </location>
    <ligand>
        <name>Ca(2+)</name>
        <dbReference type="ChEBI" id="CHEBI:29108"/>
    </ligand>
</feature>
<dbReference type="GO" id="GO:0050482">
    <property type="term" value="P:arachidonate secretion"/>
    <property type="evidence" value="ECO:0007669"/>
    <property type="project" value="InterPro"/>
</dbReference>
<evidence type="ECO:0000259" key="8">
    <source>
        <dbReference type="SMART" id="SM00085"/>
    </source>
</evidence>
<evidence type="ECO:0000313" key="9">
    <source>
        <dbReference type="EMBL" id="CAC5426656.1"/>
    </source>
</evidence>
<dbReference type="GO" id="GO:0047498">
    <property type="term" value="F:calcium-dependent phospholipase A2 activity"/>
    <property type="evidence" value="ECO:0007669"/>
    <property type="project" value="TreeGrafter"/>
</dbReference>
<evidence type="ECO:0000256" key="7">
    <source>
        <dbReference type="RuleBase" id="RU361236"/>
    </source>
</evidence>
<evidence type="ECO:0000256" key="2">
    <source>
        <dbReference type="ARBA" id="ARBA00022525"/>
    </source>
</evidence>
<dbReference type="Gene3D" id="1.20.90.10">
    <property type="entry name" value="Phospholipase A2 domain"/>
    <property type="match status" value="1"/>
</dbReference>
<dbReference type="PANTHER" id="PTHR11716">
    <property type="entry name" value="PHOSPHOLIPASE A2 FAMILY MEMBER"/>
    <property type="match status" value="1"/>
</dbReference>
<comment type="cofactor">
    <cofactor evidence="4">
        <name>Ca(2+)</name>
        <dbReference type="ChEBI" id="CHEBI:29108"/>
    </cofactor>
    <text evidence="4">Binds 1 Ca(2+) ion per subunit.</text>
</comment>
<feature type="binding site" evidence="4">
    <location>
        <position position="60"/>
    </location>
    <ligand>
        <name>Ca(2+)</name>
        <dbReference type="ChEBI" id="CHEBI:29108"/>
    </ligand>
</feature>
<dbReference type="SUPFAM" id="SSF48619">
    <property type="entry name" value="Phospholipase A2, PLA2"/>
    <property type="match status" value="1"/>
</dbReference>
<feature type="domain" description="Phospholipase A2-like central" evidence="8">
    <location>
        <begin position="31"/>
        <end position="147"/>
    </location>
</feature>
<keyword evidence="3 5" id="KW-1015">Disulfide bond</keyword>
<dbReference type="InterPro" id="IPR033113">
    <property type="entry name" value="PLA2_histidine"/>
</dbReference>
<evidence type="ECO:0000256" key="1">
    <source>
        <dbReference type="ARBA" id="ARBA00004613"/>
    </source>
</evidence>
<keyword evidence="2 7" id="KW-0964">Secreted</keyword>
<keyword evidence="4 7" id="KW-0106">Calcium</keyword>
<dbReference type="GO" id="GO:0006644">
    <property type="term" value="P:phospholipid metabolic process"/>
    <property type="evidence" value="ECO:0007669"/>
    <property type="project" value="InterPro"/>
</dbReference>
<feature type="binding site" evidence="4">
    <location>
        <position position="77"/>
    </location>
    <ligand>
        <name>Ca(2+)</name>
        <dbReference type="ChEBI" id="CHEBI:29108"/>
    </ligand>
</feature>
<dbReference type="GO" id="GO:0005576">
    <property type="term" value="C:extracellular region"/>
    <property type="evidence" value="ECO:0007669"/>
    <property type="project" value="UniProtKB-SubCell"/>
</dbReference>